<feature type="region of interest" description="Disordered" evidence="1">
    <location>
        <begin position="148"/>
        <end position="184"/>
    </location>
</feature>
<evidence type="ECO:0000313" key="3">
    <source>
        <dbReference type="Proteomes" id="UP000053424"/>
    </source>
</evidence>
<proteinExistence type="predicted"/>
<dbReference type="Proteomes" id="UP000053424">
    <property type="component" value="Unassembled WGS sequence"/>
</dbReference>
<dbReference type="HOGENOM" id="CLU_1272436_0_0_1"/>
<reference evidence="2 3" key="1">
    <citation type="submission" date="2014-04" db="EMBL/GenBank/DDBJ databases">
        <authorList>
            <consortium name="DOE Joint Genome Institute"/>
            <person name="Kuo A."/>
            <person name="Gay G."/>
            <person name="Dore J."/>
            <person name="Kohler A."/>
            <person name="Nagy L.G."/>
            <person name="Floudas D."/>
            <person name="Copeland A."/>
            <person name="Barry K.W."/>
            <person name="Cichocki N."/>
            <person name="Veneault-Fourrey C."/>
            <person name="LaButti K."/>
            <person name="Lindquist E.A."/>
            <person name="Lipzen A."/>
            <person name="Lundell T."/>
            <person name="Morin E."/>
            <person name="Murat C."/>
            <person name="Sun H."/>
            <person name="Tunlid A."/>
            <person name="Henrissat B."/>
            <person name="Grigoriev I.V."/>
            <person name="Hibbett D.S."/>
            <person name="Martin F."/>
            <person name="Nordberg H.P."/>
            <person name="Cantor M.N."/>
            <person name="Hua S.X."/>
        </authorList>
    </citation>
    <scope>NUCLEOTIDE SEQUENCE [LARGE SCALE GENOMIC DNA]</scope>
    <source>
        <strain evidence="3">h7</strain>
    </source>
</reference>
<dbReference type="InterPro" id="IPR015947">
    <property type="entry name" value="PUA-like_sf"/>
</dbReference>
<accession>A0A0C3CTH3</accession>
<reference evidence="3" key="2">
    <citation type="submission" date="2015-01" db="EMBL/GenBank/DDBJ databases">
        <title>Evolutionary Origins and Diversification of the Mycorrhizal Mutualists.</title>
        <authorList>
            <consortium name="DOE Joint Genome Institute"/>
            <consortium name="Mycorrhizal Genomics Consortium"/>
            <person name="Kohler A."/>
            <person name="Kuo A."/>
            <person name="Nagy L.G."/>
            <person name="Floudas D."/>
            <person name="Copeland A."/>
            <person name="Barry K.W."/>
            <person name="Cichocki N."/>
            <person name="Veneault-Fourrey C."/>
            <person name="LaButti K."/>
            <person name="Lindquist E.A."/>
            <person name="Lipzen A."/>
            <person name="Lundell T."/>
            <person name="Morin E."/>
            <person name="Murat C."/>
            <person name="Riley R."/>
            <person name="Ohm R."/>
            <person name="Sun H."/>
            <person name="Tunlid A."/>
            <person name="Henrissat B."/>
            <person name="Grigoriev I.V."/>
            <person name="Hibbett D.S."/>
            <person name="Martin F."/>
        </authorList>
    </citation>
    <scope>NUCLEOTIDE SEQUENCE [LARGE SCALE GENOMIC DNA]</scope>
    <source>
        <strain evidence="3">h7</strain>
    </source>
</reference>
<dbReference type="OrthoDB" id="2149705at2759"/>
<dbReference type="SUPFAM" id="SSF88697">
    <property type="entry name" value="PUA domain-like"/>
    <property type="match status" value="1"/>
</dbReference>
<evidence type="ECO:0008006" key="4">
    <source>
        <dbReference type="Google" id="ProtNLM"/>
    </source>
</evidence>
<name>A0A0C3CTH3_HEBCY</name>
<dbReference type="EMBL" id="KN831769">
    <property type="protein sequence ID" value="KIM47399.1"/>
    <property type="molecule type" value="Genomic_DNA"/>
</dbReference>
<keyword evidence="3" id="KW-1185">Reference proteome</keyword>
<protein>
    <recommendedName>
        <fullName evidence="4">ASCH domain-containing protein</fullName>
    </recommendedName>
</protein>
<gene>
    <name evidence="2" type="ORF">M413DRAFT_63141</name>
</gene>
<evidence type="ECO:0000313" key="2">
    <source>
        <dbReference type="EMBL" id="KIM47399.1"/>
    </source>
</evidence>
<dbReference type="AlphaFoldDB" id="A0A0C3CTH3"/>
<evidence type="ECO:0000256" key="1">
    <source>
        <dbReference type="SAM" id="MobiDB-lite"/>
    </source>
</evidence>
<organism evidence="2 3">
    <name type="scientific">Hebeloma cylindrosporum</name>
    <dbReference type="NCBI Taxonomy" id="76867"/>
    <lineage>
        <taxon>Eukaryota</taxon>
        <taxon>Fungi</taxon>
        <taxon>Dikarya</taxon>
        <taxon>Basidiomycota</taxon>
        <taxon>Agaricomycotina</taxon>
        <taxon>Agaricomycetes</taxon>
        <taxon>Agaricomycetidae</taxon>
        <taxon>Agaricales</taxon>
        <taxon>Agaricineae</taxon>
        <taxon>Hymenogastraceae</taxon>
        <taxon>Hebeloma</taxon>
    </lineage>
</organism>
<sequence>MPSTPRTDVVLPMTDDYMQQIVRGEKNYEFRKYRIAPTVKRVWFYLTAPFSCISYVCEIDPAVTRNEGDPKLVEDGLGNKEYNTFHVDWKGYDFAYRVRSVYKILEPITLAKMKSRYGCKGAPRGLIYLPEGIPKDVPWKSQKCIIPRADDKTPETTGQSGGKRAATVDSGDDETEDPGSKARPRKVSVGIVRCVHLSLDFDSPTCIEDSHHEFSIG</sequence>